<evidence type="ECO:0000256" key="1">
    <source>
        <dbReference type="ARBA" id="ARBA00022448"/>
    </source>
</evidence>
<dbReference type="PANTHER" id="PTHR12266:SF0">
    <property type="entry name" value="MITOCHONDRIAL SODIUM_CALCIUM EXCHANGER PROTEIN"/>
    <property type="match status" value="1"/>
</dbReference>
<comment type="caution">
    <text evidence="3">The sequence shown here is derived from an EMBL/GenBank/DDBJ whole genome shotgun (WGS) entry which is preliminary data.</text>
</comment>
<dbReference type="GO" id="GO:0016020">
    <property type="term" value="C:membrane"/>
    <property type="evidence" value="ECO:0007669"/>
    <property type="project" value="TreeGrafter"/>
</dbReference>
<gene>
    <name evidence="3" type="ORF">AWZ03_015500</name>
</gene>
<dbReference type="EMBL" id="LSRL02013149">
    <property type="protein sequence ID" value="TDG38078.1"/>
    <property type="molecule type" value="Genomic_DNA"/>
</dbReference>
<dbReference type="GO" id="GO:0005432">
    <property type="term" value="F:calcium:sodium antiporter activity"/>
    <property type="evidence" value="ECO:0007669"/>
    <property type="project" value="TreeGrafter"/>
</dbReference>
<keyword evidence="2" id="KW-0812">Transmembrane</keyword>
<keyword evidence="1" id="KW-0813">Transport</keyword>
<keyword evidence="2" id="KW-0472">Membrane</keyword>
<dbReference type="PANTHER" id="PTHR12266">
    <property type="entry name" value="NA+/CA2+ K+ INDEPENDENT EXCHANGER"/>
    <property type="match status" value="1"/>
</dbReference>
<evidence type="ECO:0008006" key="5">
    <source>
        <dbReference type="Google" id="ProtNLM"/>
    </source>
</evidence>
<keyword evidence="4" id="KW-1185">Reference proteome</keyword>
<organism evidence="3 4">
    <name type="scientific">Drosophila navojoa</name>
    <name type="common">Fruit fly</name>
    <dbReference type="NCBI Taxonomy" id="7232"/>
    <lineage>
        <taxon>Eukaryota</taxon>
        <taxon>Metazoa</taxon>
        <taxon>Ecdysozoa</taxon>
        <taxon>Arthropoda</taxon>
        <taxon>Hexapoda</taxon>
        <taxon>Insecta</taxon>
        <taxon>Pterygota</taxon>
        <taxon>Neoptera</taxon>
        <taxon>Endopterygota</taxon>
        <taxon>Diptera</taxon>
        <taxon>Brachycera</taxon>
        <taxon>Muscomorpha</taxon>
        <taxon>Ephydroidea</taxon>
        <taxon>Drosophilidae</taxon>
        <taxon>Drosophila</taxon>
    </lineage>
</organism>
<feature type="transmembrane region" description="Helical" evidence="2">
    <location>
        <begin position="24"/>
        <end position="45"/>
    </location>
</feature>
<evidence type="ECO:0000256" key="2">
    <source>
        <dbReference type="SAM" id="Phobius"/>
    </source>
</evidence>
<evidence type="ECO:0000313" key="3">
    <source>
        <dbReference type="EMBL" id="TDG38078.1"/>
    </source>
</evidence>
<protein>
    <recommendedName>
        <fullName evidence="5">Sodium/calcium exchanger membrane region domain-containing protein</fullName>
    </recommendedName>
</protein>
<dbReference type="Proteomes" id="UP000295192">
    <property type="component" value="Unassembled WGS sequence"/>
</dbReference>
<evidence type="ECO:0000313" key="4">
    <source>
        <dbReference type="Proteomes" id="UP000295192"/>
    </source>
</evidence>
<name>A0A484AMU4_DRONA</name>
<dbReference type="AlphaFoldDB" id="A0A484AMU4"/>
<sequence length="105" mass="11448">YSLGITIPLAIAVLIHSRTDKPPAYHIIFAILGFTMTVLILTICFTEMEVLFAIIGLSFDLSEDYVSISMRVLAASLSDVVVNTSLAKQGYERMAFAATIAHPIL</sequence>
<feature type="non-terminal residue" evidence="3">
    <location>
        <position position="1"/>
    </location>
</feature>
<proteinExistence type="predicted"/>
<feature type="non-terminal residue" evidence="3">
    <location>
        <position position="105"/>
    </location>
</feature>
<dbReference type="OrthoDB" id="407410at2759"/>
<dbReference type="GO" id="GO:0006874">
    <property type="term" value="P:intracellular calcium ion homeostasis"/>
    <property type="evidence" value="ECO:0007669"/>
    <property type="project" value="TreeGrafter"/>
</dbReference>
<keyword evidence="2" id="KW-1133">Transmembrane helix</keyword>
<reference evidence="3 4" key="1">
    <citation type="journal article" date="2019" name="J. Hered.">
        <title>An Improved Genome Assembly for Drosophila navojoa, the Basal Species in the mojavensis Cluster.</title>
        <authorList>
            <person name="Vanderlinde T."/>
            <person name="Dupim E.G."/>
            <person name="Nazario-Yepiz N.O."/>
            <person name="Carvalho A.B."/>
        </authorList>
    </citation>
    <scope>NUCLEOTIDE SEQUENCE [LARGE SCALE GENOMIC DNA]</scope>
    <source>
        <strain evidence="3">Navoj_Jal97</strain>
        <tissue evidence="3">Whole organism</tissue>
    </source>
</reference>
<accession>A0A484AMU4</accession>
<dbReference type="InterPro" id="IPR051359">
    <property type="entry name" value="CaCA_antiporter"/>
</dbReference>